<sequence length="201" mass="21656">MVLAWKGKGRASDDEIEQWKRDEAEGEANGLGVVLKLDFVGNGVNDQTYTLPIQLGTNQQTVSLQIDTGSSDIWVASTLCSSCGASGNIYNPTVSGTSSNVPFDITYLSGYVQGTIYWDTFNIGGYSIESQALAAATVVNNEPLQSKFNGVLGLALPQNTHKMVLIFLQTFSLFPRNPRLQPLVSYPSPFLGPVPTGYPLS</sequence>
<dbReference type="Gene3D" id="2.40.70.10">
    <property type="entry name" value="Acid Proteases"/>
    <property type="match status" value="1"/>
</dbReference>
<dbReference type="SUPFAM" id="SSF50630">
    <property type="entry name" value="Acid proteases"/>
    <property type="match status" value="1"/>
</dbReference>
<dbReference type="InterPro" id="IPR001461">
    <property type="entry name" value="Aspartic_peptidase_A1"/>
</dbReference>
<dbReference type="EMBL" id="LATX01001438">
    <property type="protein sequence ID" value="KTB41586.1"/>
    <property type="molecule type" value="Genomic_DNA"/>
</dbReference>
<evidence type="ECO:0000259" key="2">
    <source>
        <dbReference type="PROSITE" id="PS51767"/>
    </source>
</evidence>
<dbReference type="CDD" id="cd05471">
    <property type="entry name" value="pepsin_like"/>
    <property type="match status" value="1"/>
</dbReference>
<comment type="similarity">
    <text evidence="1">Belongs to the peptidase A1 family.</text>
</comment>
<evidence type="ECO:0000256" key="1">
    <source>
        <dbReference type="ARBA" id="ARBA00007447"/>
    </source>
</evidence>
<protein>
    <recommendedName>
        <fullName evidence="2">Peptidase A1 domain-containing protein</fullName>
    </recommendedName>
</protein>
<dbReference type="AlphaFoldDB" id="A0A0W0FZ18"/>
<evidence type="ECO:0000313" key="3">
    <source>
        <dbReference type="EMBL" id="KTB41586.1"/>
    </source>
</evidence>
<dbReference type="PROSITE" id="PS51767">
    <property type="entry name" value="PEPTIDASE_A1"/>
    <property type="match status" value="1"/>
</dbReference>
<dbReference type="GO" id="GO:0004190">
    <property type="term" value="F:aspartic-type endopeptidase activity"/>
    <property type="evidence" value="ECO:0007669"/>
    <property type="project" value="InterPro"/>
</dbReference>
<proteinExistence type="inferred from homology"/>
<reference evidence="3 4" key="1">
    <citation type="submission" date="2015-12" db="EMBL/GenBank/DDBJ databases">
        <title>Draft genome sequence of Moniliophthora roreri, the causal agent of frosty pod rot of cacao.</title>
        <authorList>
            <person name="Aime M.C."/>
            <person name="Diaz-Valderrama J.R."/>
            <person name="Kijpornyongpan T."/>
            <person name="Phillips-Mora W."/>
        </authorList>
    </citation>
    <scope>NUCLEOTIDE SEQUENCE [LARGE SCALE GENOMIC DNA]</scope>
    <source>
        <strain evidence="3 4">MCA 2952</strain>
    </source>
</reference>
<accession>A0A0W0FZ18</accession>
<name>A0A0W0FZ18_MONRR</name>
<feature type="domain" description="Peptidase A1" evidence="2">
    <location>
        <begin position="49"/>
        <end position="201"/>
    </location>
</feature>
<dbReference type="PANTHER" id="PTHR47966:SF57">
    <property type="entry name" value="PEPTIDASE A1 DOMAIN-CONTAINING PROTEIN"/>
    <property type="match status" value="1"/>
</dbReference>
<organism evidence="3 4">
    <name type="scientific">Moniliophthora roreri</name>
    <name type="common">Frosty pod rot fungus</name>
    <name type="synonym">Monilia roreri</name>
    <dbReference type="NCBI Taxonomy" id="221103"/>
    <lineage>
        <taxon>Eukaryota</taxon>
        <taxon>Fungi</taxon>
        <taxon>Dikarya</taxon>
        <taxon>Basidiomycota</taxon>
        <taxon>Agaricomycotina</taxon>
        <taxon>Agaricomycetes</taxon>
        <taxon>Agaricomycetidae</taxon>
        <taxon>Agaricales</taxon>
        <taxon>Marasmiineae</taxon>
        <taxon>Marasmiaceae</taxon>
        <taxon>Moniliophthora</taxon>
    </lineage>
</organism>
<dbReference type="InterPro" id="IPR034164">
    <property type="entry name" value="Pepsin-like_dom"/>
</dbReference>
<dbReference type="GO" id="GO:0006508">
    <property type="term" value="P:proteolysis"/>
    <property type="evidence" value="ECO:0007669"/>
    <property type="project" value="InterPro"/>
</dbReference>
<dbReference type="Proteomes" id="UP000054988">
    <property type="component" value="Unassembled WGS sequence"/>
</dbReference>
<dbReference type="Pfam" id="PF00026">
    <property type="entry name" value="Asp"/>
    <property type="match status" value="1"/>
</dbReference>
<dbReference type="PANTHER" id="PTHR47966">
    <property type="entry name" value="BETA-SITE APP-CLEAVING ENZYME, ISOFORM A-RELATED"/>
    <property type="match status" value="1"/>
</dbReference>
<dbReference type="InterPro" id="IPR021109">
    <property type="entry name" value="Peptidase_aspartic_dom_sf"/>
</dbReference>
<evidence type="ECO:0000313" key="4">
    <source>
        <dbReference type="Proteomes" id="UP000054988"/>
    </source>
</evidence>
<dbReference type="InterPro" id="IPR033121">
    <property type="entry name" value="PEPTIDASE_A1"/>
</dbReference>
<comment type="caution">
    <text evidence="3">The sequence shown here is derived from an EMBL/GenBank/DDBJ whole genome shotgun (WGS) entry which is preliminary data.</text>
</comment>
<gene>
    <name evidence="3" type="ORF">WG66_5735</name>
</gene>